<keyword evidence="1" id="KW-0732">Signal</keyword>
<organism evidence="2 3">
    <name type="scientific">Yersinia intermedia</name>
    <dbReference type="NCBI Taxonomy" id="631"/>
    <lineage>
        <taxon>Bacteria</taxon>
        <taxon>Pseudomonadati</taxon>
        <taxon>Pseudomonadota</taxon>
        <taxon>Gammaproteobacteria</taxon>
        <taxon>Enterobacterales</taxon>
        <taxon>Yersiniaceae</taxon>
        <taxon>Yersinia</taxon>
    </lineage>
</organism>
<evidence type="ECO:0000313" key="3">
    <source>
        <dbReference type="Proteomes" id="UP000038750"/>
    </source>
</evidence>
<dbReference type="eggNOG" id="COG1670">
    <property type="taxonomic scope" value="Bacteria"/>
</dbReference>
<dbReference type="OrthoDB" id="6479700at2"/>
<proteinExistence type="predicted"/>
<dbReference type="Proteomes" id="UP000038750">
    <property type="component" value="Unassembled WGS sequence"/>
</dbReference>
<dbReference type="AlphaFoldDB" id="A0A0T9MKN3"/>
<reference evidence="2 3" key="1">
    <citation type="submission" date="2015-03" db="EMBL/GenBank/DDBJ databases">
        <authorList>
            <person name="Murphy D."/>
        </authorList>
    </citation>
    <scope>NUCLEOTIDE SEQUENCE [LARGE SCALE GENOMIC DNA]</scope>
    <source>
        <strain evidence="2 3">BR165/97</strain>
    </source>
</reference>
<feature type="signal peptide" evidence="1">
    <location>
        <begin position="1"/>
        <end position="24"/>
    </location>
</feature>
<evidence type="ECO:0000313" key="2">
    <source>
        <dbReference type="EMBL" id="CNG20362.1"/>
    </source>
</evidence>
<feature type="chain" id="PRO_5006693403" evidence="1">
    <location>
        <begin position="25"/>
        <end position="484"/>
    </location>
</feature>
<name>A0A0T9MKN3_YERIN</name>
<dbReference type="EMBL" id="CPZJ01000014">
    <property type="protein sequence ID" value="CNG20362.1"/>
    <property type="molecule type" value="Genomic_DNA"/>
</dbReference>
<dbReference type="STRING" id="631.CH53_1699"/>
<evidence type="ECO:0000256" key="1">
    <source>
        <dbReference type="SAM" id="SignalP"/>
    </source>
</evidence>
<gene>
    <name evidence="2" type="ORF">ERS008530_03202</name>
</gene>
<dbReference type="RefSeq" id="WP_050074025.1">
    <property type="nucleotide sequence ID" value="NZ_CPZJ01000014.1"/>
</dbReference>
<sequence length="484" mass="53741">MTRTLLSIQLALTLLITLPPLAIADNGKNREVCLYSEDQYQVETEVTDNTEYSGCSRKVRDAAGTLGCAFIPALAIYNYVTHSHCDQADKLWRQISHWFSNDNQDKVVLVSGQSPLLKPHPARPKYSDDEANLLTLTLSKIDTRLHNQALTLPASARFCKTSLDNILAARYPRSPDENCPSWVSKVLADFTLLFGHSVRDWTPEQLQNVVTQIDAQHSTGYVGSDQATEGHLVTGIRAIIQQLGLTETIRQITHAFRYAQLNYANYVEHNPSATQSPAAAQALPLGEYSLSLESYHYPAEPPAVRIRQHNEWVTRPDLHFAVEIIDASTTDRSAILLAHTVMDHWFNTYLFTPLKTDQQGNPVTDLDRTISAARTTSTSLLLELENTSNDYLFVVVRLEGEIVSVLGAAKGNATDEFYIDVSVSAPRNVLTPNAEGNIRGAGTAAVHELARYLKENGVKTLRSSVISQPSARIKMKLGFKHDEF</sequence>
<accession>A0A0T9MKN3</accession>
<protein>
    <submittedName>
        <fullName evidence="2">Beta-gamma-crystallin</fullName>
    </submittedName>
</protein>